<evidence type="ECO:0000313" key="3">
    <source>
        <dbReference type="Proteomes" id="UP001642260"/>
    </source>
</evidence>
<keyword evidence="3" id="KW-1185">Reference proteome</keyword>
<evidence type="ECO:0000313" key="2">
    <source>
        <dbReference type="EMBL" id="CAH8364172.1"/>
    </source>
</evidence>
<dbReference type="Proteomes" id="UP001642260">
    <property type="component" value="Unassembled WGS sequence"/>
</dbReference>
<accession>A0ABC8KZ09</accession>
<reference evidence="2 3" key="1">
    <citation type="submission" date="2022-03" db="EMBL/GenBank/DDBJ databases">
        <authorList>
            <person name="Macdonald S."/>
            <person name="Ahmed S."/>
            <person name="Newling K."/>
        </authorList>
    </citation>
    <scope>NUCLEOTIDE SEQUENCE [LARGE SCALE GENOMIC DNA]</scope>
</reference>
<proteinExistence type="predicted"/>
<dbReference type="EMBL" id="CAKOAT010381821">
    <property type="protein sequence ID" value="CAH8364172.1"/>
    <property type="molecule type" value="Genomic_DNA"/>
</dbReference>
<comment type="caution">
    <text evidence="2">The sequence shown here is derived from an EMBL/GenBank/DDBJ whole genome shotgun (WGS) entry which is preliminary data.</text>
</comment>
<evidence type="ECO:0000256" key="1">
    <source>
        <dbReference type="SAM" id="Phobius"/>
    </source>
</evidence>
<keyword evidence="1" id="KW-0812">Transmembrane</keyword>
<feature type="transmembrane region" description="Helical" evidence="1">
    <location>
        <begin position="16"/>
        <end position="34"/>
    </location>
</feature>
<keyword evidence="1" id="KW-1133">Transmembrane helix</keyword>
<sequence length="78" mass="8920">MTEIFSDTVFKQLTQMFLAIIFFHISEYILALAINGASKVTLSSLLITKHYALAMLVSRLRGLKRQRGSLFYKSLLHL</sequence>
<gene>
    <name evidence="2" type="ORF">ERUC_LOCUS29928</name>
</gene>
<protein>
    <submittedName>
        <fullName evidence="2">Uncharacterized protein</fullName>
    </submittedName>
</protein>
<dbReference type="AlphaFoldDB" id="A0ABC8KZ09"/>
<keyword evidence="1" id="KW-0472">Membrane</keyword>
<name>A0ABC8KZ09_ERUVS</name>
<organism evidence="2 3">
    <name type="scientific">Eruca vesicaria subsp. sativa</name>
    <name type="common">Garden rocket</name>
    <name type="synonym">Eruca sativa</name>
    <dbReference type="NCBI Taxonomy" id="29727"/>
    <lineage>
        <taxon>Eukaryota</taxon>
        <taxon>Viridiplantae</taxon>
        <taxon>Streptophyta</taxon>
        <taxon>Embryophyta</taxon>
        <taxon>Tracheophyta</taxon>
        <taxon>Spermatophyta</taxon>
        <taxon>Magnoliopsida</taxon>
        <taxon>eudicotyledons</taxon>
        <taxon>Gunneridae</taxon>
        <taxon>Pentapetalae</taxon>
        <taxon>rosids</taxon>
        <taxon>malvids</taxon>
        <taxon>Brassicales</taxon>
        <taxon>Brassicaceae</taxon>
        <taxon>Brassiceae</taxon>
        <taxon>Eruca</taxon>
    </lineage>
</organism>